<comment type="caution">
    <text evidence="1">The sequence shown here is derived from an EMBL/GenBank/DDBJ whole genome shotgun (WGS) entry which is preliminary data.</text>
</comment>
<dbReference type="PATRIC" id="fig|1489064.4.peg.460"/>
<sequence length="117" mass="12991">MTERYIYHVCKLEEWDEAQELGRYSGSSQDKADGFIHFSGRGQVHGSVAKHRAGQDGLVLLEVDSTLLGETLKWEPSRGGVLFPHLYGDLSLTAVTRTATLNLTDEGAHDFPSWLSE</sequence>
<dbReference type="AlphaFoldDB" id="A0A0H2MAU5"/>
<dbReference type="Proteomes" id="UP000035444">
    <property type="component" value="Unassembled WGS sequence"/>
</dbReference>
<dbReference type="OrthoDB" id="9799937at2"/>
<evidence type="ECO:0000313" key="1">
    <source>
        <dbReference type="EMBL" id="KLN59428.1"/>
    </source>
</evidence>
<protein>
    <submittedName>
        <fullName evidence="1">Glutathione S-transferase</fullName>
    </submittedName>
</protein>
<dbReference type="GO" id="GO:0016740">
    <property type="term" value="F:transferase activity"/>
    <property type="evidence" value="ECO:0007669"/>
    <property type="project" value="UniProtKB-KW"/>
</dbReference>
<dbReference type="InterPro" id="IPR009297">
    <property type="entry name" value="DUF952"/>
</dbReference>
<dbReference type="SUPFAM" id="SSF56399">
    <property type="entry name" value="ADP-ribosylation"/>
    <property type="match status" value="1"/>
</dbReference>
<keyword evidence="2" id="KW-1185">Reference proteome</keyword>
<dbReference type="PANTHER" id="PTHR34129">
    <property type="entry name" value="BLR1139 PROTEIN"/>
    <property type="match status" value="1"/>
</dbReference>
<organism evidence="1 2">
    <name type="scientific">Kiloniella spongiae</name>
    <dbReference type="NCBI Taxonomy" id="1489064"/>
    <lineage>
        <taxon>Bacteria</taxon>
        <taxon>Pseudomonadati</taxon>
        <taxon>Pseudomonadota</taxon>
        <taxon>Alphaproteobacteria</taxon>
        <taxon>Rhodospirillales</taxon>
        <taxon>Kiloniellaceae</taxon>
        <taxon>Kiloniella</taxon>
    </lineage>
</organism>
<evidence type="ECO:0000313" key="2">
    <source>
        <dbReference type="Proteomes" id="UP000035444"/>
    </source>
</evidence>
<name>A0A0H2MAU5_9PROT</name>
<dbReference type="RefSeq" id="WP_047765495.1">
    <property type="nucleotide sequence ID" value="NZ_LAQL01000015.1"/>
</dbReference>
<reference evidence="1 2" key="1">
    <citation type="submission" date="2015-03" db="EMBL/GenBank/DDBJ databases">
        <title>Genome Sequence of Kiloniella spongiae MEBiC09566, isolated from a marine sponge.</title>
        <authorList>
            <person name="Shao Z."/>
            <person name="Wang L."/>
            <person name="Li X."/>
        </authorList>
    </citation>
    <scope>NUCLEOTIDE SEQUENCE [LARGE SCALE GENOMIC DNA]</scope>
    <source>
        <strain evidence="1 2">MEBiC09566</strain>
    </source>
</reference>
<gene>
    <name evidence="1" type="ORF">WH96_17330</name>
</gene>
<dbReference type="Gene3D" id="3.20.170.20">
    <property type="entry name" value="Protein of unknown function DUF952"/>
    <property type="match status" value="1"/>
</dbReference>
<dbReference type="STRING" id="1489064.WH96_17330"/>
<dbReference type="EMBL" id="LAQL01000015">
    <property type="protein sequence ID" value="KLN59428.1"/>
    <property type="molecule type" value="Genomic_DNA"/>
</dbReference>
<accession>A0A0H2MAU5</accession>
<proteinExistence type="predicted"/>
<keyword evidence="1" id="KW-0808">Transferase</keyword>
<dbReference type="PANTHER" id="PTHR34129:SF1">
    <property type="entry name" value="DUF952 DOMAIN-CONTAINING PROTEIN"/>
    <property type="match status" value="1"/>
</dbReference>
<dbReference type="Pfam" id="PF06108">
    <property type="entry name" value="DUF952"/>
    <property type="match status" value="1"/>
</dbReference>